<evidence type="ECO:0000313" key="2">
    <source>
        <dbReference type="EMBL" id="KAL3503966.1"/>
    </source>
</evidence>
<keyword evidence="3" id="KW-1185">Reference proteome</keyword>
<proteinExistence type="predicted"/>
<comment type="caution">
    <text evidence="2">The sequence shown here is derived from an EMBL/GenBank/DDBJ whole genome shotgun (WGS) entry which is preliminary data.</text>
</comment>
<organism evidence="2 3">
    <name type="scientific">Cinchona calisaya</name>
    <dbReference type="NCBI Taxonomy" id="153742"/>
    <lineage>
        <taxon>Eukaryota</taxon>
        <taxon>Viridiplantae</taxon>
        <taxon>Streptophyta</taxon>
        <taxon>Embryophyta</taxon>
        <taxon>Tracheophyta</taxon>
        <taxon>Spermatophyta</taxon>
        <taxon>Magnoliopsida</taxon>
        <taxon>eudicotyledons</taxon>
        <taxon>Gunneridae</taxon>
        <taxon>Pentapetalae</taxon>
        <taxon>asterids</taxon>
        <taxon>lamiids</taxon>
        <taxon>Gentianales</taxon>
        <taxon>Rubiaceae</taxon>
        <taxon>Cinchonoideae</taxon>
        <taxon>Cinchoneae</taxon>
        <taxon>Cinchona</taxon>
    </lineage>
</organism>
<dbReference type="EMBL" id="JBJUIK010000014">
    <property type="protein sequence ID" value="KAL3503966.1"/>
    <property type="molecule type" value="Genomic_DNA"/>
</dbReference>
<feature type="region of interest" description="Disordered" evidence="1">
    <location>
        <begin position="1"/>
        <end position="33"/>
    </location>
</feature>
<evidence type="ECO:0000313" key="3">
    <source>
        <dbReference type="Proteomes" id="UP001630127"/>
    </source>
</evidence>
<gene>
    <name evidence="2" type="ORF">ACH5RR_033807</name>
</gene>
<dbReference type="Proteomes" id="UP001630127">
    <property type="component" value="Unassembled WGS sequence"/>
</dbReference>
<name>A0ABD2YBA4_9GENT</name>
<reference evidence="2 3" key="1">
    <citation type="submission" date="2024-11" db="EMBL/GenBank/DDBJ databases">
        <title>A near-complete genome assembly of Cinchona calisaya.</title>
        <authorList>
            <person name="Lian D.C."/>
            <person name="Zhao X.W."/>
            <person name="Wei L."/>
        </authorList>
    </citation>
    <scope>NUCLEOTIDE SEQUENCE [LARGE SCALE GENOMIC DNA]</scope>
    <source>
        <tissue evidence="2">Nenye</tissue>
    </source>
</reference>
<evidence type="ECO:0000256" key="1">
    <source>
        <dbReference type="SAM" id="MobiDB-lite"/>
    </source>
</evidence>
<sequence>MANWDTLQMSVHPRRRKKEGSFTSTTPKSHGCNLEGDVEDEHEATQMAFMDIGDNKHFGCSQSHSWPQPYLSGPEQQLLRARQQDFGHGSKLFGHNEKRFGRWEGTRSTINFSDIVGDSSPINTKFVGNFW</sequence>
<protein>
    <submittedName>
        <fullName evidence="2">Uncharacterized protein</fullName>
    </submittedName>
</protein>
<dbReference type="AlphaFoldDB" id="A0ABD2YBA4"/>
<accession>A0ABD2YBA4</accession>